<dbReference type="Gene3D" id="3.20.20.80">
    <property type="entry name" value="Glycosidases"/>
    <property type="match status" value="1"/>
</dbReference>
<dbReference type="PANTHER" id="PTHR10353:SF122">
    <property type="entry name" value="6-PHOSPHO-BETA-GLUCOSIDASE ASCB-RELATED"/>
    <property type="match status" value="1"/>
</dbReference>
<dbReference type="EMBL" id="QOCS01000024">
    <property type="protein sequence ID" value="RHW44858.1"/>
    <property type="molecule type" value="Genomic_DNA"/>
</dbReference>
<dbReference type="Proteomes" id="UP000284822">
    <property type="component" value="Unassembled WGS sequence"/>
</dbReference>
<evidence type="ECO:0000256" key="3">
    <source>
        <dbReference type="ARBA" id="ARBA00023295"/>
    </source>
</evidence>
<dbReference type="GO" id="GO:0016052">
    <property type="term" value="P:carbohydrate catabolic process"/>
    <property type="evidence" value="ECO:0007669"/>
    <property type="project" value="TreeGrafter"/>
</dbReference>
<dbReference type="RefSeq" id="WP_118911194.1">
    <property type="nucleotide sequence ID" value="NZ_QOCS01000024.1"/>
</dbReference>
<protein>
    <submittedName>
        <fullName evidence="5">Glycoside hydrolase family 1 protein</fullName>
    </submittedName>
</protein>
<dbReference type="GO" id="GO:0008422">
    <property type="term" value="F:beta-glucosidase activity"/>
    <property type="evidence" value="ECO:0007669"/>
    <property type="project" value="TreeGrafter"/>
</dbReference>
<dbReference type="PANTHER" id="PTHR10353">
    <property type="entry name" value="GLYCOSYL HYDROLASE"/>
    <property type="match status" value="1"/>
</dbReference>
<evidence type="ECO:0000256" key="1">
    <source>
        <dbReference type="ARBA" id="ARBA00010838"/>
    </source>
</evidence>
<dbReference type="AlphaFoldDB" id="A0A3R6ZUE7"/>
<gene>
    <name evidence="5" type="ORF">DS832_08530</name>
</gene>
<dbReference type="InterPro" id="IPR001360">
    <property type="entry name" value="Glyco_hydro_1"/>
</dbReference>
<reference evidence="5 6" key="1">
    <citation type="submission" date="2018-07" db="EMBL/GenBank/DDBJ databases">
        <title>Genome sequences of six Lactobacillus spp. isolated from bumble bee guts.</title>
        <authorList>
            <person name="Motta E.V.S."/>
            <person name="Moran N.A."/>
        </authorList>
    </citation>
    <scope>NUCLEOTIDE SEQUENCE [LARGE SCALE GENOMIC DNA]</scope>
    <source>
        <strain evidence="5 6">LV-8.1</strain>
    </source>
</reference>
<dbReference type="FunFam" id="3.20.20.80:FF:000004">
    <property type="entry name" value="Beta-glucosidase 6-phospho-beta-glucosidase"/>
    <property type="match status" value="1"/>
</dbReference>
<keyword evidence="2 5" id="KW-0378">Hydrolase</keyword>
<dbReference type="InterPro" id="IPR017853">
    <property type="entry name" value="GH"/>
</dbReference>
<evidence type="ECO:0000256" key="2">
    <source>
        <dbReference type="ARBA" id="ARBA00022801"/>
    </source>
</evidence>
<proteinExistence type="inferred from homology"/>
<comment type="similarity">
    <text evidence="1 4">Belongs to the glycosyl hydrolase 1 family.</text>
</comment>
<evidence type="ECO:0000256" key="4">
    <source>
        <dbReference type="RuleBase" id="RU003690"/>
    </source>
</evidence>
<evidence type="ECO:0000313" key="6">
    <source>
        <dbReference type="Proteomes" id="UP000284822"/>
    </source>
</evidence>
<dbReference type="SUPFAM" id="SSF51445">
    <property type="entry name" value="(Trans)glycosidases"/>
    <property type="match status" value="1"/>
</dbReference>
<dbReference type="PRINTS" id="PR00131">
    <property type="entry name" value="GLHYDRLASE1"/>
</dbReference>
<dbReference type="Pfam" id="PF00232">
    <property type="entry name" value="Glyco_hydro_1"/>
    <property type="match status" value="1"/>
</dbReference>
<keyword evidence="3" id="KW-0326">Glycosidase</keyword>
<accession>A0A3R6ZUE7</accession>
<dbReference type="PROSITE" id="PS00653">
    <property type="entry name" value="GLYCOSYL_HYDROL_F1_2"/>
    <property type="match status" value="1"/>
</dbReference>
<sequence length="456" mass="52747">MSFNKNFYWGASTSAFQIEGGKQLDGKGLSTVDTRKVKSGIADTSITSDFYHHWREDISLMKELGINSFRMSISWSRILPEGNGNINLTGLKFYDQVIDCLLENNIEPIVTINHFDMPVALIKQYNGWISRKSIGDFANYAQILFKHFGDRVKTWLTINEPLMLMYNPGYNGSHYNNPDDTTQTNFIILHHILLAEKYAFKLCHQIVKFSKIAPVSAFQNVYPLSTNYEDISASMTAESILSYWALDVAIKGHYPIETFEMLKKLNLAPIVSHADENIFCMDYPDFIAFNYYSSIHAGKHQPQNNFIPPFYKFPLFSVNMGEERKTDKWSAMESDANGLIMSARKLYNRYHLELMVTENGYADTQTPDESGQIDDQERINYLRDHINACKQIVDLDISLLGYFVWSFIDSLSGREGFSKRYGLVYVNRTDQDLYDLKRIPKKSFYWYKNFIKTQNV</sequence>
<dbReference type="GO" id="GO:0005829">
    <property type="term" value="C:cytosol"/>
    <property type="evidence" value="ECO:0007669"/>
    <property type="project" value="TreeGrafter"/>
</dbReference>
<comment type="caution">
    <text evidence="5">The sequence shown here is derived from an EMBL/GenBank/DDBJ whole genome shotgun (WGS) entry which is preliminary data.</text>
</comment>
<dbReference type="InterPro" id="IPR033132">
    <property type="entry name" value="GH_1_N_CS"/>
</dbReference>
<evidence type="ECO:0000313" key="5">
    <source>
        <dbReference type="EMBL" id="RHW44858.1"/>
    </source>
</evidence>
<name>A0A3R6ZUE7_9LACO</name>
<organism evidence="5 6">
    <name type="scientific">Bombilactobacillus bombi</name>
    <dbReference type="NCBI Taxonomy" id="1303590"/>
    <lineage>
        <taxon>Bacteria</taxon>
        <taxon>Bacillati</taxon>
        <taxon>Bacillota</taxon>
        <taxon>Bacilli</taxon>
        <taxon>Lactobacillales</taxon>
        <taxon>Lactobacillaceae</taxon>
        <taxon>Bombilactobacillus</taxon>
    </lineage>
</organism>